<dbReference type="InterPro" id="IPR002048">
    <property type="entry name" value="EF_hand_dom"/>
</dbReference>
<keyword evidence="3" id="KW-0472">Membrane</keyword>
<dbReference type="Pfam" id="PF13499">
    <property type="entry name" value="EF-hand_7"/>
    <property type="match status" value="1"/>
</dbReference>
<feature type="compositionally biased region" description="Basic and acidic residues" evidence="2">
    <location>
        <begin position="770"/>
        <end position="783"/>
    </location>
</feature>
<dbReference type="CDD" id="cd00051">
    <property type="entry name" value="EFh"/>
    <property type="match status" value="1"/>
</dbReference>
<dbReference type="SUPFAM" id="SSF51206">
    <property type="entry name" value="cAMP-binding domain-like"/>
    <property type="match status" value="1"/>
</dbReference>
<feature type="domain" description="EF-hand" evidence="4">
    <location>
        <begin position="610"/>
        <end position="645"/>
    </location>
</feature>
<feature type="region of interest" description="Disordered" evidence="2">
    <location>
        <begin position="1"/>
        <end position="22"/>
    </location>
</feature>
<feature type="transmembrane region" description="Helical" evidence="3">
    <location>
        <begin position="371"/>
        <end position="395"/>
    </location>
</feature>
<dbReference type="SUPFAM" id="SSF47473">
    <property type="entry name" value="EF-hand"/>
    <property type="match status" value="1"/>
</dbReference>
<accession>A0ABP0K4U1</accession>
<dbReference type="PROSITE" id="PS00018">
    <property type="entry name" value="EF_HAND_1"/>
    <property type="match status" value="1"/>
</dbReference>
<protein>
    <submittedName>
        <fullName evidence="5">Potassium voltage-gated channel subfamily H member 1 (Ether-a-go-go potassium channel 1) (EAG channel 1) (EAG1) (R-eag) (Voltage-gated potassium channel subunit Kv10.1)</fullName>
    </submittedName>
</protein>
<evidence type="ECO:0000256" key="3">
    <source>
        <dbReference type="SAM" id="Phobius"/>
    </source>
</evidence>
<evidence type="ECO:0000313" key="6">
    <source>
        <dbReference type="Proteomes" id="UP001642464"/>
    </source>
</evidence>
<keyword evidence="5" id="KW-0407">Ion channel</keyword>
<dbReference type="GO" id="GO:0034220">
    <property type="term" value="P:monoatomic ion transmembrane transport"/>
    <property type="evidence" value="ECO:0007669"/>
    <property type="project" value="UniProtKB-KW"/>
</dbReference>
<dbReference type="SMART" id="SM00054">
    <property type="entry name" value="EFh"/>
    <property type="match status" value="2"/>
</dbReference>
<comment type="caution">
    <text evidence="5">The sequence shown here is derived from an EMBL/GenBank/DDBJ whole genome shotgun (WGS) entry which is preliminary data.</text>
</comment>
<keyword evidence="3" id="KW-1133">Transmembrane helix</keyword>
<feature type="compositionally biased region" description="Low complexity" evidence="2">
    <location>
        <begin position="714"/>
        <end position="725"/>
    </location>
</feature>
<dbReference type="Gene3D" id="1.10.238.10">
    <property type="entry name" value="EF-hand"/>
    <property type="match status" value="1"/>
</dbReference>
<keyword evidence="5" id="KW-0813">Transport</keyword>
<feature type="region of interest" description="Disordered" evidence="2">
    <location>
        <begin position="852"/>
        <end position="897"/>
    </location>
</feature>
<feature type="transmembrane region" description="Helical" evidence="3">
    <location>
        <begin position="170"/>
        <end position="191"/>
    </location>
</feature>
<keyword evidence="5" id="KW-0406">Ion transport</keyword>
<feature type="compositionally biased region" description="Polar residues" evidence="2">
    <location>
        <begin position="726"/>
        <end position="745"/>
    </location>
</feature>
<dbReference type="InterPro" id="IPR050818">
    <property type="entry name" value="KCNH_animal-type"/>
</dbReference>
<feature type="transmembrane region" description="Helical" evidence="3">
    <location>
        <begin position="140"/>
        <end position="158"/>
    </location>
</feature>
<dbReference type="PANTHER" id="PTHR10217:SF435">
    <property type="entry name" value="POTASSIUM VOLTAGE-GATED CHANNEL PROTEIN EAG"/>
    <property type="match status" value="1"/>
</dbReference>
<evidence type="ECO:0000256" key="2">
    <source>
        <dbReference type="SAM" id="MobiDB-lite"/>
    </source>
</evidence>
<dbReference type="InterPro" id="IPR011992">
    <property type="entry name" value="EF-hand-dom_pair"/>
</dbReference>
<dbReference type="Proteomes" id="UP001642464">
    <property type="component" value="Unassembled WGS sequence"/>
</dbReference>
<feature type="transmembrane region" description="Helical" evidence="3">
    <location>
        <begin position="292"/>
        <end position="312"/>
    </location>
</feature>
<dbReference type="PROSITE" id="PS50222">
    <property type="entry name" value="EF_HAND_2"/>
    <property type="match status" value="2"/>
</dbReference>
<dbReference type="InterPro" id="IPR014710">
    <property type="entry name" value="RmlC-like_jellyroll"/>
</dbReference>
<dbReference type="Gene3D" id="2.60.120.10">
    <property type="entry name" value="Jelly Rolls"/>
    <property type="match status" value="1"/>
</dbReference>
<dbReference type="EMBL" id="CAXAMM010009938">
    <property type="protein sequence ID" value="CAK9021794.1"/>
    <property type="molecule type" value="Genomic_DNA"/>
</dbReference>
<dbReference type="SUPFAM" id="SSF81324">
    <property type="entry name" value="Voltage-gated potassium channels"/>
    <property type="match status" value="1"/>
</dbReference>
<feature type="compositionally biased region" description="Low complexity" evidence="2">
    <location>
        <begin position="852"/>
        <end position="869"/>
    </location>
</feature>
<evidence type="ECO:0000313" key="5">
    <source>
        <dbReference type="EMBL" id="CAK9021794.1"/>
    </source>
</evidence>
<feature type="transmembrane region" description="Helical" evidence="3">
    <location>
        <begin position="333"/>
        <end position="359"/>
    </location>
</feature>
<dbReference type="InterPro" id="IPR018247">
    <property type="entry name" value="EF_Hand_1_Ca_BS"/>
</dbReference>
<dbReference type="PANTHER" id="PTHR10217">
    <property type="entry name" value="VOLTAGE AND LIGAND GATED POTASSIUM CHANNEL"/>
    <property type="match status" value="1"/>
</dbReference>
<sequence>MYAKRHRETVAGPAAAGRSSKMQAVARSGKGFGVARAGSLTAIAGGNGGRENGWRGKAARKQAAAVHPEGRTLLGEAGTSDTKNDLDDAGAAKHIGMPSKISEAKRREIERDLARIRKRVDEIYKNVDYRLNPATPVHQYWNAVMLSVLLYSASWTPFEVAFVTVDSFSTGFAVNRLIDAILLLDFVGGFFRSYKDPISGRVVRDTKTIITAYLRGRMIVDFVTVFGCLICDTLATYSFVNDWHVVSNTNMLELTRLLRLSHLPKLPELFRAVGKYFHIMDSNTWSYSKLSLFKFLVTILTLVHWMACLWRVSIKVQLHSESFGNTWIMTENLMFVSVQELYVVCVYWACTTITTIGYGDVANPGTELERTIAVFAMLTGALVWARIIAGITSIVSSFNLQELEFSEQMDRLNAYMEAKHMPLELRERLRQYFRHRRSMELDYGYASLLEKMSPTLRGEVARSVSKEWLERVPWLNNGSIGFIASIAVALEHELYAPQELIIGNELRVLTRGVVAKNSRIYTRGSVWGIDMIVRSPRLKNLGPGRALTYAQVLCLNEDALEELLQVYPDERARIRASAIWIALRRSFVKYAVQMKLGQKIIHAMASEASKAGLDMAEVFSRHDTRGRDELSKKEFHRALTELGYQGPKVLLNVILSRFDKDGDGAVDYKEFVTYFMRDYTKDKVELAQDKYEYQRYINSERVKETKARQEQEFAEQQRQQRRVQALTSRSVQRQSSDNLIASVSRASEGIPTSPEPCTPSGTGAFKSMKARPEMRRQWGEARRSSCGLTEAPADSSLLSSDDSGSEDDESDSRVFRNDVVTVSATRRRTTASGAAASRAVARAMAAGGGPDAALDDLGGSNSFSSSNSSTKSRVRGNPTRQKSRSFVSEPKKQPSNSVLTALVEAEREEVLQLEENEADQAQVIEGILEEKLASFRQQLLEDVSTVLSNALMSVDDDVVLLAGPGALADAGAQVVAPPLAALLGDSALEGPFTVAFLWSSELCSTSTYMASDAELCRGSCCAFEELAGDSSDRHDLPSEPLRDLVLPAPDLTSVTAPTASQSAAVGDASANSNVRSRWCDALPDTLSDVGRVFFLRVILCSDLKRLSWCLPPSSSSSALLLPLCAALSIDRADTVAESESDPSSNMLCLPFTIGDIVADPAGCEDHSRLVPLLSRKAALDDGPVEPPPGYRTGVSGLLGYL</sequence>
<gene>
    <name evidence="5" type="ORF">SCF082_LOCUS15495</name>
</gene>
<proteinExistence type="predicted"/>
<dbReference type="Gene3D" id="1.10.287.630">
    <property type="entry name" value="Helix hairpin bin"/>
    <property type="match status" value="1"/>
</dbReference>
<dbReference type="InterPro" id="IPR013099">
    <property type="entry name" value="K_chnl_dom"/>
</dbReference>
<dbReference type="Pfam" id="PF07885">
    <property type="entry name" value="Ion_trans_2"/>
    <property type="match status" value="1"/>
</dbReference>
<feature type="domain" description="EF-hand" evidence="4">
    <location>
        <begin position="646"/>
        <end position="681"/>
    </location>
</feature>
<keyword evidence="1" id="KW-0106">Calcium</keyword>
<dbReference type="InterPro" id="IPR018490">
    <property type="entry name" value="cNMP-bd_dom_sf"/>
</dbReference>
<organism evidence="5 6">
    <name type="scientific">Durusdinium trenchii</name>
    <dbReference type="NCBI Taxonomy" id="1381693"/>
    <lineage>
        <taxon>Eukaryota</taxon>
        <taxon>Sar</taxon>
        <taxon>Alveolata</taxon>
        <taxon>Dinophyceae</taxon>
        <taxon>Suessiales</taxon>
        <taxon>Symbiodiniaceae</taxon>
        <taxon>Durusdinium</taxon>
    </lineage>
</organism>
<feature type="region of interest" description="Disordered" evidence="2">
    <location>
        <begin position="708"/>
        <end position="814"/>
    </location>
</feature>
<dbReference type="Gene3D" id="1.10.287.70">
    <property type="match status" value="1"/>
</dbReference>
<evidence type="ECO:0000256" key="1">
    <source>
        <dbReference type="ARBA" id="ARBA00022837"/>
    </source>
</evidence>
<evidence type="ECO:0000259" key="4">
    <source>
        <dbReference type="PROSITE" id="PS50222"/>
    </source>
</evidence>
<keyword evidence="3" id="KW-0812">Transmembrane</keyword>
<keyword evidence="6" id="KW-1185">Reference proteome</keyword>
<name>A0ABP0K4U1_9DINO</name>
<reference evidence="5 6" key="1">
    <citation type="submission" date="2024-02" db="EMBL/GenBank/DDBJ databases">
        <authorList>
            <person name="Chen Y."/>
            <person name="Shah S."/>
            <person name="Dougan E. K."/>
            <person name="Thang M."/>
            <person name="Chan C."/>
        </authorList>
    </citation>
    <scope>NUCLEOTIDE SEQUENCE [LARGE SCALE GENOMIC DNA]</scope>
</reference>